<dbReference type="Gene3D" id="3.40.50.300">
    <property type="entry name" value="P-loop containing nucleotide triphosphate hydrolases"/>
    <property type="match status" value="1"/>
</dbReference>
<dbReference type="Proteomes" id="UP000276568">
    <property type="component" value="Unassembled WGS sequence"/>
</dbReference>
<keyword evidence="2" id="KW-1185">Reference proteome</keyword>
<dbReference type="GO" id="GO:0016301">
    <property type="term" value="F:kinase activity"/>
    <property type="evidence" value="ECO:0007669"/>
    <property type="project" value="UniProtKB-KW"/>
</dbReference>
<keyword evidence="1" id="KW-0418">Kinase</keyword>
<gene>
    <name evidence="1" type="ORF">EDX97_06980</name>
</gene>
<sequence length="227" mass="26158">MNNKYVMITVSRQFGTNGREIGRVLAEYLDIGYYNKEIMAQIANDMQIDPSFFEDSNLNDAGFFSLSKRTFTLSTMAEISVNSELYEKSCDLIQGIAQRESAVIVGRCADYILKDDPNVIRVFCYSDRDTRIKVAMNEYGVPFKKVDKFVDLQDQKRSGFYEFYTNQKWGQPANYDVMINTSTVSLEEAVEFLAHWYDHKMGVESIKGAFMNQYLNEKKVDLSRESA</sequence>
<reference evidence="1 2" key="1">
    <citation type="submission" date="2018-11" db="EMBL/GenBank/DDBJ databases">
        <title>Clostridium sp. nov., a member of the family Erysipelotrichaceae isolated from pig faeces.</title>
        <authorList>
            <person name="Chang Y.-H."/>
        </authorList>
    </citation>
    <scope>NUCLEOTIDE SEQUENCE [LARGE SCALE GENOMIC DNA]</scope>
    <source>
        <strain evidence="1 2">YH-panp20</strain>
    </source>
</reference>
<dbReference type="Pfam" id="PF13189">
    <property type="entry name" value="Cytidylate_kin2"/>
    <property type="match status" value="1"/>
</dbReference>
<organism evidence="1 2">
    <name type="scientific">Absicoccus porci</name>
    <dbReference type="NCBI Taxonomy" id="2486576"/>
    <lineage>
        <taxon>Bacteria</taxon>
        <taxon>Bacillati</taxon>
        <taxon>Bacillota</taxon>
        <taxon>Erysipelotrichia</taxon>
        <taxon>Erysipelotrichales</taxon>
        <taxon>Erysipelotrichaceae</taxon>
        <taxon>Absicoccus</taxon>
    </lineage>
</organism>
<evidence type="ECO:0000313" key="1">
    <source>
        <dbReference type="EMBL" id="RNM30520.1"/>
    </source>
</evidence>
<evidence type="ECO:0000313" key="2">
    <source>
        <dbReference type="Proteomes" id="UP000276568"/>
    </source>
</evidence>
<dbReference type="RefSeq" id="WP_128520429.1">
    <property type="nucleotide sequence ID" value="NZ_JALFCT010000010.1"/>
</dbReference>
<dbReference type="OrthoDB" id="9781180at2"/>
<dbReference type="AlphaFoldDB" id="A0A3N0I216"/>
<proteinExistence type="predicted"/>
<dbReference type="EMBL" id="RJQC01000002">
    <property type="protein sequence ID" value="RNM30520.1"/>
    <property type="molecule type" value="Genomic_DNA"/>
</dbReference>
<comment type="caution">
    <text evidence="1">The sequence shown here is derived from an EMBL/GenBank/DDBJ whole genome shotgun (WGS) entry which is preliminary data.</text>
</comment>
<protein>
    <submittedName>
        <fullName evidence="1">Cytidylate kinase-like family protein</fullName>
    </submittedName>
</protein>
<name>A0A3N0I216_9FIRM</name>
<accession>A0A3N0I216</accession>
<dbReference type="InterPro" id="IPR027417">
    <property type="entry name" value="P-loop_NTPase"/>
</dbReference>
<keyword evidence="1" id="KW-0808">Transferase</keyword>